<protein>
    <submittedName>
        <fullName evidence="1">Uncharacterized protein</fullName>
    </submittedName>
</protein>
<evidence type="ECO:0000313" key="1">
    <source>
        <dbReference type="EMBL" id="EXM15853.1"/>
    </source>
</evidence>
<proteinExistence type="predicted"/>
<gene>
    <name evidence="1" type="ORF">FOTG_15808</name>
</gene>
<organism evidence="1">
    <name type="scientific">Fusarium oxysporum f. sp. vasinfectum 25433</name>
    <dbReference type="NCBI Taxonomy" id="1089449"/>
    <lineage>
        <taxon>Eukaryota</taxon>
        <taxon>Fungi</taxon>
        <taxon>Dikarya</taxon>
        <taxon>Ascomycota</taxon>
        <taxon>Pezizomycotina</taxon>
        <taxon>Sordariomycetes</taxon>
        <taxon>Hypocreomycetidae</taxon>
        <taxon>Hypocreales</taxon>
        <taxon>Nectriaceae</taxon>
        <taxon>Fusarium</taxon>
        <taxon>Fusarium oxysporum species complex</taxon>
    </lineage>
</organism>
<sequence>MILSGWCIEISQLPPQPPPHLSLKFSEAENVFRCSPKVYANLMPNPIFVARDAEGTPDIASELAEVEYPQRA</sequence>
<reference evidence="1" key="1">
    <citation type="submission" date="2011-11" db="EMBL/GenBank/DDBJ databases">
        <title>The Genome Sequence of Fusarium oxysporum Cotton.</title>
        <authorList>
            <consortium name="The Broad Institute Genome Sequencing Platform"/>
            <person name="Ma L.-J."/>
            <person name="Gale L.R."/>
            <person name="Schwartz D.C."/>
            <person name="Zhou S."/>
            <person name="Corby-Kistler H."/>
            <person name="Young S.K."/>
            <person name="Zeng Q."/>
            <person name="Gargeya S."/>
            <person name="Fitzgerald M."/>
            <person name="Haas B."/>
            <person name="Abouelleil A."/>
            <person name="Alvarado L."/>
            <person name="Arachchi H.M."/>
            <person name="Berlin A."/>
            <person name="Brown A."/>
            <person name="Chapman S.B."/>
            <person name="Chen Z."/>
            <person name="Dunbar C."/>
            <person name="Freedman E."/>
            <person name="Gearin G."/>
            <person name="Goldberg J."/>
            <person name="Griggs A."/>
            <person name="Gujja S."/>
            <person name="Heiman D."/>
            <person name="Howarth C."/>
            <person name="Larson L."/>
            <person name="Lui A."/>
            <person name="MacDonald P.J.P."/>
            <person name="Montmayeur A."/>
            <person name="Murphy C."/>
            <person name="Neiman D."/>
            <person name="Pearson M."/>
            <person name="Priest M."/>
            <person name="Roberts A."/>
            <person name="Saif S."/>
            <person name="Shea T."/>
            <person name="Shenoy N."/>
            <person name="Sisk P."/>
            <person name="Stolte C."/>
            <person name="Sykes S."/>
            <person name="Wortman J."/>
            <person name="Nusbaum C."/>
            <person name="Birren B."/>
        </authorList>
    </citation>
    <scope>NUCLEOTIDE SEQUENCE [LARGE SCALE GENOMIC DNA]</scope>
    <source>
        <strain evidence="1">25433</strain>
    </source>
</reference>
<accession>X0KQL6</accession>
<dbReference type="AlphaFoldDB" id="X0KQL6"/>
<reference evidence="1" key="2">
    <citation type="submission" date="2012-05" db="EMBL/GenBank/DDBJ databases">
        <title>The Genome Annotation of Fusarium oxysporum Cotton.</title>
        <authorList>
            <consortium name="The Broad Institute Genomics Platform"/>
            <person name="Ma L.-J."/>
            <person name="Corby-Kistler H."/>
            <person name="Broz K."/>
            <person name="Gale L.R."/>
            <person name="Jonkers W."/>
            <person name="O'Donnell K."/>
            <person name="Ploetz R."/>
            <person name="Steinberg C."/>
            <person name="Schwartz D.C."/>
            <person name="VanEtten H."/>
            <person name="Zhou S."/>
            <person name="Young S.K."/>
            <person name="Zeng Q."/>
            <person name="Gargeya S."/>
            <person name="Fitzgerald M."/>
            <person name="Abouelleil A."/>
            <person name="Alvarado L."/>
            <person name="Chapman S.B."/>
            <person name="Gainer-Dewar J."/>
            <person name="Goldberg J."/>
            <person name="Griggs A."/>
            <person name="Gujja S."/>
            <person name="Hansen M."/>
            <person name="Howarth C."/>
            <person name="Imamovic A."/>
            <person name="Ireland A."/>
            <person name="Larimer J."/>
            <person name="McCowan C."/>
            <person name="Murphy C."/>
            <person name="Pearson M."/>
            <person name="Poon T.W."/>
            <person name="Priest M."/>
            <person name="Roberts A."/>
            <person name="Saif S."/>
            <person name="Shea T."/>
            <person name="Sykes S."/>
            <person name="Wortman J."/>
            <person name="Nusbaum C."/>
            <person name="Birren B."/>
        </authorList>
    </citation>
    <scope>NUCLEOTIDE SEQUENCE</scope>
    <source>
        <strain evidence="1">25433</strain>
    </source>
</reference>
<name>X0KQL6_FUSOX</name>
<dbReference type="EMBL" id="JH658010">
    <property type="protein sequence ID" value="EXM15853.1"/>
    <property type="molecule type" value="Genomic_DNA"/>
</dbReference>
<dbReference type="HOGENOM" id="CLU_2722304_0_0_1"/>
<dbReference type="Proteomes" id="UP000030701">
    <property type="component" value="Unassembled WGS sequence"/>
</dbReference>